<evidence type="ECO:0000256" key="1">
    <source>
        <dbReference type="SAM" id="Phobius"/>
    </source>
</evidence>
<keyword evidence="1" id="KW-1133">Transmembrane helix</keyword>
<evidence type="ECO:0000313" key="2">
    <source>
        <dbReference type="EMBL" id="MBK0399509.1"/>
    </source>
</evidence>
<organism evidence="2 3">
    <name type="scientific">Thermohalobaculum xanthum</name>
    <dbReference type="NCBI Taxonomy" id="2753746"/>
    <lineage>
        <taxon>Bacteria</taxon>
        <taxon>Pseudomonadati</taxon>
        <taxon>Pseudomonadota</taxon>
        <taxon>Alphaproteobacteria</taxon>
        <taxon>Rhodobacterales</taxon>
        <taxon>Paracoccaceae</taxon>
        <taxon>Thermohalobaculum</taxon>
    </lineage>
</organism>
<reference evidence="2" key="1">
    <citation type="submission" date="2020-12" db="EMBL/GenBank/DDBJ databases">
        <title>Bacterial taxonomy.</title>
        <authorList>
            <person name="Pan X."/>
        </authorList>
    </citation>
    <scope>NUCLEOTIDE SEQUENCE</scope>
    <source>
        <strain evidence="2">M0105</strain>
    </source>
</reference>
<dbReference type="RefSeq" id="WP_200609719.1">
    <property type="nucleotide sequence ID" value="NZ_JAEHHL010000006.1"/>
</dbReference>
<proteinExistence type="predicted"/>
<gene>
    <name evidence="2" type="ORF">H0I76_09925</name>
</gene>
<evidence type="ECO:0000313" key="3">
    <source>
        <dbReference type="Proteomes" id="UP000655420"/>
    </source>
</evidence>
<accession>A0A8J7M700</accession>
<sequence>MTHEELLTGARQRLQDTAGKLCKLLDPLDVAGSFLAIGAVLLVAAIGPEKAAEYLRELSDEILAKEGGGSDALH</sequence>
<feature type="transmembrane region" description="Helical" evidence="1">
    <location>
        <begin position="30"/>
        <end position="47"/>
    </location>
</feature>
<dbReference type="AlphaFoldDB" id="A0A8J7M700"/>
<keyword evidence="1" id="KW-0812">Transmembrane</keyword>
<name>A0A8J7M700_9RHOB</name>
<keyword evidence="3" id="KW-1185">Reference proteome</keyword>
<dbReference type="EMBL" id="JAEHHL010000006">
    <property type="protein sequence ID" value="MBK0399509.1"/>
    <property type="molecule type" value="Genomic_DNA"/>
</dbReference>
<keyword evidence="1" id="KW-0472">Membrane</keyword>
<protein>
    <submittedName>
        <fullName evidence="2">Uncharacterized protein</fullName>
    </submittedName>
</protein>
<dbReference type="Proteomes" id="UP000655420">
    <property type="component" value="Unassembled WGS sequence"/>
</dbReference>
<comment type="caution">
    <text evidence="2">The sequence shown here is derived from an EMBL/GenBank/DDBJ whole genome shotgun (WGS) entry which is preliminary data.</text>
</comment>